<dbReference type="InterPro" id="IPR036291">
    <property type="entry name" value="NAD(P)-bd_dom_sf"/>
</dbReference>
<proteinExistence type="predicted"/>
<dbReference type="PANTHER" id="PTHR43313">
    <property type="entry name" value="SHORT-CHAIN DEHYDROGENASE/REDUCTASE FAMILY 9C"/>
    <property type="match status" value="1"/>
</dbReference>
<dbReference type="PANTHER" id="PTHR43313:SF1">
    <property type="entry name" value="3BETA-HYDROXYSTEROID DEHYDROGENASE DHS-16"/>
    <property type="match status" value="1"/>
</dbReference>
<dbReference type="PRINTS" id="PR00080">
    <property type="entry name" value="SDRFAMILY"/>
</dbReference>
<evidence type="ECO:0000256" key="2">
    <source>
        <dbReference type="SAM" id="SignalP"/>
    </source>
</evidence>
<name>A0A0G4HK47_9ALVE</name>
<reference evidence="3" key="1">
    <citation type="submission" date="2014-11" db="EMBL/GenBank/DDBJ databases">
        <authorList>
            <person name="Otto D Thomas"/>
            <person name="Naeem Raeece"/>
        </authorList>
    </citation>
    <scope>NUCLEOTIDE SEQUENCE</scope>
</reference>
<dbReference type="PRINTS" id="PR00081">
    <property type="entry name" value="GDHRDH"/>
</dbReference>
<feature type="region of interest" description="Disordered" evidence="1">
    <location>
        <begin position="353"/>
        <end position="507"/>
    </location>
</feature>
<dbReference type="InterPro" id="IPR020904">
    <property type="entry name" value="Sc_DH/Rdtase_CS"/>
</dbReference>
<dbReference type="VEuPathDB" id="CryptoDB:Cvel_7155"/>
<feature type="chain" id="PRO_5005191661" evidence="2">
    <location>
        <begin position="18"/>
        <end position="507"/>
    </location>
</feature>
<dbReference type="EMBL" id="CDMZ01002926">
    <property type="protein sequence ID" value="CEM44418.1"/>
    <property type="molecule type" value="Genomic_DNA"/>
</dbReference>
<feature type="compositionally biased region" description="Basic and acidic residues" evidence="1">
    <location>
        <begin position="432"/>
        <end position="445"/>
    </location>
</feature>
<feature type="compositionally biased region" description="Polar residues" evidence="1">
    <location>
        <begin position="446"/>
        <end position="457"/>
    </location>
</feature>
<protein>
    <submittedName>
        <fullName evidence="3">Uncharacterized protein</fullName>
    </submittedName>
</protein>
<evidence type="ECO:0000313" key="3">
    <source>
        <dbReference type="EMBL" id="CEM44418.1"/>
    </source>
</evidence>
<dbReference type="GO" id="GO:0008202">
    <property type="term" value="P:steroid metabolic process"/>
    <property type="evidence" value="ECO:0007669"/>
    <property type="project" value="TreeGrafter"/>
</dbReference>
<dbReference type="AlphaFoldDB" id="A0A0G4HK47"/>
<evidence type="ECO:0000256" key="1">
    <source>
        <dbReference type="SAM" id="MobiDB-lite"/>
    </source>
</evidence>
<dbReference type="GO" id="GO:0016491">
    <property type="term" value="F:oxidoreductase activity"/>
    <property type="evidence" value="ECO:0007669"/>
    <property type="project" value="TreeGrafter"/>
</dbReference>
<feature type="signal peptide" evidence="2">
    <location>
        <begin position="1"/>
        <end position="17"/>
    </location>
</feature>
<dbReference type="Gene3D" id="3.40.50.720">
    <property type="entry name" value="NAD(P)-binding Rossmann-like Domain"/>
    <property type="match status" value="1"/>
</dbReference>
<sequence length="507" mass="53812">MLFGLWALTSVVQLVVGSVLLHSKNRKNIRKSVLVTGCDHGLGARIAHVLSSRGVRVFAGCLSESGFNSLQWLENPLLVPVLLDVRSKVSIGRAQQRVEAACGRDGLWAIVNNAGILRNGHFEVVPDEELITQTDVNVAGHSRVIRAFLDLLKGRNGGGPGRVIGISSVCGTLAMPGLSGYCASKFALEGFYDGLRRELGSVHGISVILIQPGLMKTPLYSKLGNINGSAKKQDSSVGDRRGDDTRELVPGAEGARVNELLRSLEDSGKADVPPAVVQRSVEQLRFWVSTFGSDTGAAAEAAENAVLSVWPRKRYLVGLDAFAVKTLTLFPAGFVDLVLRFAMPTPVVPTIPPSERLARDGEGSGARVGPPETLWGRTGHIEATASRDTQACDSSCEEEKDGSLSHPSLPPLPLRPPQESVGDSMVVSSHSHQNDHPHTCAHEGSTRASITAGTNSKAVGKEGRSMMTSFALSPTSAALGLPSQKQSGPGGQKRSVSPRLGRRDPDM</sequence>
<feature type="compositionally biased region" description="Polar residues" evidence="1">
    <location>
        <begin position="466"/>
        <end position="476"/>
    </location>
</feature>
<gene>
    <name evidence="3" type="ORF">Cvel_7155</name>
</gene>
<dbReference type="SUPFAM" id="SSF51735">
    <property type="entry name" value="NAD(P)-binding Rossmann-fold domains"/>
    <property type="match status" value="1"/>
</dbReference>
<dbReference type="PROSITE" id="PS00061">
    <property type="entry name" value="ADH_SHORT"/>
    <property type="match status" value="1"/>
</dbReference>
<dbReference type="Pfam" id="PF00106">
    <property type="entry name" value="adh_short"/>
    <property type="match status" value="1"/>
</dbReference>
<dbReference type="InterPro" id="IPR002347">
    <property type="entry name" value="SDR_fam"/>
</dbReference>
<keyword evidence="2" id="KW-0732">Signal</keyword>
<accession>A0A0G4HK47</accession>
<organism evidence="3">
    <name type="scientific">Chromera velia CCMP2878</name>
    <dbReference type="NCBI Taxonomy" id="1169474"/>
    <lineage>
        <taxon>Eukaryota</taxon>
        <taxon>Sar</taxon>
        <taxon>Alveolata</taxon>
        <taxon>Colpodellida</taxon>
        <taxon>Chromeraceae</taxon>
        <taxon>Chromera</taxon>
    </lineage>
</organism>